<dbReference type="GO" id="GO:0043041">
    <property type="term" value="P:amino acid activation for nonribosomal peptide biosynthetic process"/>
    <property type="evidence" value="ECO:0007669"/>
    <property type="project" value="TreeGrafter"/>
</dbReference>
<accession>A0A1G6NMB8</accession>
<dbReference type="Gene3D" id="1.10.1200.10">
    <property type="entry name" value="ACP-like"/>
    <property type="match status" value="1"/>
</dbReference>
<dbReference type="Proteomes" id="UP000198781">
    <property type="component" value="Unassembled WGS sequence"/>
</dbReference>
<dbReference type="PANTHER" id="PTHR45527:SF1">
    <property type="entry name" value="FATTY ACID SYNTHASE"/>
    <property type="match status" value="1"/>
</dbReference>
<dbReference type="GO" id="GO:0071766">
    <property type="term" value="P:Actinobacterium-type cell wall biogenesis"/>
    <property type="evidence" value="ECO:0007669"/>
    <property type="project" value="UniProtKB-ARBA"/>
</dbReference>
<dbReference type="FunFam" id="3.40.50.12780:FF:000013">
    <property type="entry name" value="Long-chain-fatty-acid--AMP ligase FadD32"/>
    <property type="match status" value="1"/>
</dbReference>
<dbReference type="InterPro" id="IPR045851">
    <property type="entry name" value="AMP-bd_C_sf"/>
</dbReference>
<dbReference type="GO" id="GO:0009239">
    <property type="term" value="P:enterobactin biosynthetic process"/>
    <property type="evidence" value="ECO:0007669"/>
    <property type="project" value="TreeGrafter"/>
</dbReference>
<protein>
    <submittedName>
        <fullName evidence="3">Non-ribosomal peptide synthetase component F</fullName>
    </submittedName>
</protein>
<dbReference type="InterPro" id="IPR020845">
    <property type="entry name" value="AMP-binding_CS"/>
</dbReference>
<dbReference type="CDD" id="cd05931">
    <property type="entry name" value="FAAL"/>
    <property type="match status" value="1"/>
</dbReference>
<evidence type="ECO:0000313" key="4">
    <source>
        <dbReference type="Proteomes" id="UP000198781"/>
    </source>
</evidence>
<name>A0A1G6NMB8_9BURK</name>
<dbReference type="InterPro" id="IPR009081">
    <property type="entry name" value="PP-bd_ACP"/>
</dbReference>
<dbReference type="PANTHER" id="PTHR45527">
    <property type="entry name" value="NONRIBOSOMAL PEPTIDE SYNTHETASE"/>
    <property type="match status" value="1"/>
</dbReference>
<sequence length="1371" mass="149749">MTGLTALDRRHGRAPKNFVEHLQALAQTRPDEVWLTAAGESNGEPVERALTYAALDRRTRALAARLQQHWPPGERALIMLDNDEHYAVSLLACFYAGLIAVPVFPPESLRPQHLARLLGIAADCQAACVLTSSVFLSLMDSAKERFLQVEAIAVDTVEPSLAESWHAFAPADGDVAFLQYTSGSTSAPKGVMVTHGNLMANECAIQERMEIGAQDKFVSWAPLYHDMGLIGGLLQPLYSGVPLVLTSPRYFLERPVRWLQLISRHRATVSGGPDFSYRLCTERVTDAQMAGLDLACWRLAYTGAEPVRADTELAFCERFAQVGLSAQAVYACYGLAEATLFITGGRCGDGMVANGFGPAQLAQGLAHCTSGINGVHAQLVACGTAVPGHAIAIVEPVSQANLDPGQVGEIWAEGPSICAGYWGKPEETAATFVERDGHRWLRTGDLGFLHQDQLYVTGRIKDLIIVRGHNVYPQDIERAIETEVEAVRKGRVAAFAVSGPEGEGIGVAAEVSRSLQKLVPPQTLAEALSAAVGDVAGQGLSVVVLLNPGALPKTSSGKLQRQACKAGWQERTLDAYAIWEHGKVVQGRESARQKPEALSSTEQVLAGLWKEVLPWPLERAMGRDTHFFTSGGNSLLAVQAALRVSERWGIEFSLRDLFDHPRLDDCAATVQARQPLTAGSALQFSPTPLSAERRAQPLALSAAQSRQWFLWQLAPRSTAYHVAVAVKLQGTHLPEEALQTAADSLSARHASLRTVFRPGTDGLPYQCIQQNLPIELQVADLRGIPTGEQSLQTGERTLQWKTEPFDLEQGPLWRLAMIRLADTSQIVVLVLHHIVSDAASMQQLLDELANHCVAKLTGSALPPVEEDELQCVDYAVSHRMWLDQGESRRQLAWWRDQLGDVHPVLALQTDRPRQPQGRYRAARHRFALPAGLLAALRRRAETHGASLFTVLLAGLQAVAHRYSGLEDIRIGVPVAGRNRRGAQGLVGLLVNTLVLRNGVQSDLALDRLLAKARDVTLRAQEHQDLPFDQLVEALKPERNTGQNPLFQWLFNHVFEDYRAMERLPGATVQEHPLPEGEAQFEWVLEARERHDGEVSLAIIYAAELFEAQTMERMAGHYIALLQALADHPDQLVGEVPLLGQAEQAQLAAWGDNRQGHGAPVPVHELFERQALAQPQAPALVFGEEHLSYGELNARANRLAHRLVRLGVRPETRVGILVERSTEMVVGLLGILKAGGAYVPLDPEYPPERLAYMVQDSGIALLLTQSHLSGAIPPASGLDVLALDTLQLSDEPEHDPKVPLHAENLAYVIYTSGSTGRPKGAAVRHGALHSCMAWMQQTYALNASDTVLHKAPFGFDVSVWETFWPLTTGVRL</sequence>
<organism evidence="3 4">
    <name type="scientific">Paracidovorax valerianellae</name>
    <dbReference type="NCBI Taxonomy" id="187868"/>
    <lineage>
        <taxon>Bacteria</taxon>
        <taxon>Pseudomonadati</taxon>
        <taxon>Pseudomonadota</taxon>
        <taxon>Betaproteobacteria</taxon>
        <taxon>Burkholderiales</taxon>
        <taxon>Comamonadaceae</taxon>
        <taxon>Paracidovorax</taxon>
    </lineage>
</organism>
<dbReference type="Gene3D" id="3.30.300.30">
    <property type="match status" value="1"/>
</dbReference>
<feature type="non-terminal residue" evidence="3">
    <location>
        <position position="1371"/>
    </location>
</feature>
<dbReference type="GO" id="GO:0005829">
    <property type="term" value="C:cytosol"/>
    <property type="evidence" value="ECO:0007669"/>
    <property type="project" value="TreeGrafter"/>
</dbReference>
<dbReference type="GO" id="GO:0008610">
    <property type="term" value="P:lipid biosynthetic process"/>
    <property type="evidence" value="ECO:0007669"/>
    <property type="project" value="InterPro"/>
</dbReference>
<dbReference type="Pfam" id="PF00668">
    <property type="entry name" value="Condensation"/>
    <property type="match status" value="1"/>
</dbReference>
<evidence type="ECO:0000256" key="1">
    <source>
        <dbReference type="ARBA" id="ARBA00006432"/>
    </source>
</evidence>
<dbReference type="EMBL" id="FMZC01000003">
    <property type="protein sequence ID" value="SDC69033.1"/>
    <property type="molecule type" value="Genomic_DNA"/>
</dbReference>
<feature type="domain" description="Carrier" evidence="2">
    <location>
        <begin position="596"/>
        <end position="674"/>
    </location>
</feature>
<dbReference type="Pfam" id="PF00501">
    <property type="entry name" value="AMP-binding"/>
    <property type="match status" value="2"/>
</dbReference>
<dbReference type="Gene3D" id="3.30.559.10">
    <property type="entry name" value="Chloramphenicol acetyltransferase-like domain"/>
    <property type="match status" value="1"/>
</dbReference>
<dbReference type="RefSeq" id="WP_092741930.1">
    <property type="nucleotide sequence ID" value="NZ_FMZC01000003.1"/>
</dbReference>
<dbReference type="Gene3D" id="3.30.559.30">
    <property type="entry name" value="Nonribosomal peptide synthetase, condensation domain"/>
    <property type="match status" value="1"/>
</dbReference>
<keyword evidence="4" id="KW-1185">Reference proteome</keyword>
<evidence type="ECO:0000313" key="3">
    <source>
        <dbReference type="EMBL" id="SDC69033.1"/>
    </source>
</evidence>
<dbReference type="SUPFAM" id="SSF47336">
    <property type="entry name" value="ACP-like"/>
    <property type="match status" value="1"/>
</dbReference>
<dbReference type="PROSITE" id="PS00455">
    <property type="entry name" value="AMP_BINDING"/>
    <property type="match status" value="2"/>
</dbReference>
<dbReference type="SUPFAM" id="SSF56801">
    <property type="entry name" value="Acetyl-CoA synthetase-like"/>
    <property type="match status" value="2"/>
</dbReference>
<dbReference type="InterPro" id="IPR042099">
    <property type="entry name" value="ANL_N_sf"/>
</dbReference>
<comment type="similarity">
    <text evidence="1">Belongs to the ATP-dependent AMP-binding enzyme family.</text>
</comment>
<dbReference type="OrthoDB" id="6297021at2"/>
<dbReference type="Pfam" id="PF00550">
    <property type="entry name" value="PP-binding"/>
    <property type="match status" value="1"/>
</dbReference>
<dbReference type="GO" id="GO:0009366">
    <property type="term" value="C:enterobactin synthetase complex"/>
    <property type="evidence" value="ECO:0007669"/>
    <property type="project" value="TreeGrafter"/>
</dbReference>
<proteinExistence type="inferred from homology"/>
<dbReference type="InterPro" id="IPR001242">
    <property type="entry name" value="Condensation_dom"/>
</dbReference>
<dbReference type="SUPFAM" id="SSF52777">
    <property type="entry name" value="CoA-dependent acyltransferases"/>
    <property type="match status" value="2"/>
</dbReference>
<dbReference type="Gene3D" id="3.40.50.12780">
    <property type="entry name" value="N-terminal domain of ligase-like"/>
    <property type="match status" value="2"/>
</dbReference>
<gene>
    <name evidence="3" type="ORF">SAMN05192589_1031</name>
</gene>
<dbReference type="InterPro" id="IPR023213">
    <property type="entry name" value="CAT-like_dom_sf"/>
</dbReference>
<evidence type="ECO:0000259" key="2">
    <source>
        <dbReference type="PROSITE" id="PS50075"/>
    </source>
</evidence>
<reference evidence="3 4" key="1">
    <citation type="submission" date="2016-10" db="EMBL/GenBank/DDBJ databases">
        <authorList>
            <person name="de Groot N.N."/>
        </authorList>
    </citation>
    <scope>NUCLEOTIDE SEQUENCE [LARGE SCALE GENOMIC DNA]</scope>
    <source>
        <strain evidence="3 4">DSM 16619</strain>
    </source>
</reference>
<dbReference type="GO" id="GO:0031177">
    <property type="term" value="F:phosphopantetheine binding"/>
    <property type="evidence" value="ECO:0007669"/>
    <property type="project" value="TreeGrafter"/>
</dbReference>
<dbReference type="PROSITE" id="PS50075">
    <property type="entry name" value="CARRIER"/>
    <property type="match status" value="1"/>
</dbReference>
<dbReference type="InterPro" id="IPR040097">
    <property type="entry name" value="FAAL/FAAC"/>
</dbReference>
<dbReference type="STRING" id="187868.SAMN05192589_1031"/>
<dbReference type="FunFam" id="3.40.50.980:FF:000001">
    <property type="entry name" value="Non-ribosomal peptide synthetase"/>
    <property type="match status" value="1"/>
</dbReference>
<dbReference type="InterPro" id="IPR000873">
    <property type="entry name" value="AMP-dep_synth/lig_dom"/>
</dbReference>
<dbReference type="GO" id="GO:0047527">
    <property type="term" value="F:2,3-dihydroxybenzoate-serine ligase activity"/>
    <property type="evidence" value="ECO:0007669"/>
    <property type="project" value="TreeGrafter"/>
</dbReference>
<dbReference type="InterPro" id="IPR036736">
    <property type="entry name" value="ACP-like_sf"/>
</dbReference>
<dbReference type="CDD" id="cd19531">
    <property type="entry name" value="LCL_NRPS-like"/>
    <property type="match status" value="1"/>
</dbReference>